<organism evidence="1 2">
    <name type="scientific">Orbilia brochopaga</name>
    <dbReference type="NCBI Taxonomy" id="3140254"/>
    <lineage>
        <taxon>Eukaryota</taxon>
        <taxon>Fungi</taxon>
        <taxon>Dikarya</taxon>
        <taxon>Ascomycota</taxon>
        <taxon>Pezizomycotina</taxon>
        <taxon>Orbiliomycetes</taxon>
        <taxon>Orbiliales</taxon>
        <taxon>Orbiliaceae</taxon>
        <taxon>Orbilia</taxon>
    </lineage>
</organism>
<dbReference type="SUPFAM" id="SSF53474">
    <property type="entry name" value="alpha/beta-Hydrolases"/>
    <property type="match status" value="1"/>
</dbReference>
<dbReference type="AlphaFoldDB" id="A0AAV9V7C5"/>
<protein>
    <recommendedName>
        <fullName evidence="3">Alpha/beta-hydrolase</fullName>
    </recommendedName>
</protein>
<dbReference type="PANTHER" id="PTHR47381:SF3">
    <property type="entry name" value="ALPHA_BETA-HYDROLASES SUPERFAMILY PROTEIN"/>
    <property type="match status" value="1"/>
</dbReference>
<reference evidence="1 2" key="1">
    <citation type="submission" date="2019-10" db="EMBL/GenBank/DDBJ databases">
        <authorList>
            <person name="Palmer J.M."/>
        </authorList>
    </citation>
    <scope>NUCLEOTIDE SEQUENCE [LARGE SCALE GENOMIC DNA]</scope>
    <source>
        <strain evidence="1 2">TWF696</strain>
    </source>
</reference>
<dbReference type="EMBL" id="JAVHNQ010000002">
    <property type="protein sequence ID" value="KAK6354699.1"/>
    <property type="molecule type" value="Genomic_DNA"/>
</dbReference>
<evidence type="ECO:0000313" key="1">
    <source>
        <dbReference type="EMBL" id="KAK6354699.1"/>
    </source>
</evidence>
<gene>
    <name evidence="1" type="ORF">TWF696_003838</name>
</gene>
<dbReference type="Gene3D" id="3.40.50.1820">
    <property type="entry name" value="alpha/beta hydrolase"/>
    <property type="match status" value="1"/>
</dbReference>
<comment type="caution">
    <text evidence="1">The sequence shown here is derived from an EMBL/GenBank/DDBJ whole genome shotgun (WGS) entry which is preliminary data.</text>
</comment>
<evidence type="ECO:0000313" key="2">
    <source>
        <dbReference type="Proteomes" id="UP001375240"/>
    </source>
</evidence>
<proteinExistence type="predicted"/>
<keyword evidence="2" id="KW-1185">Reference proteome</keyword>
<dbReference type="PANTHER" id="PTHR47381">
    <property type="entry name" value="ALPHA/BETA-HYDROLASES SUPERFAMILY PROTEIN"/>
    <property type="match status" value="1"/>
</dbReference>
<accession>A0AAV9V7C5</accession>
<dbReference type="InterPro" id="IPR029058">
    <property type="entry name" value="AB_hydrolase_fold"/>
</dbReference>
<sequence>MTAPDVSKEKLCIGGIETTIFGVSEISPSATSVACLFLLHPRLATQAYVEPAALRCIQAHNSSPSRAEKGLVVASFDQRNHGTRLVSDKANTAWRDGNPLHAIDLFGTYQGTSLDVSLLIDHIPSYVFPAGEKKLNEWLCAGVSLGGHATWLSLVNEPRITAGVVIIGCPDFEALMIHRASKSKLQSSREGHFVGSADYPESLDAIVGKTDPAGIIMRNRTPEDRVKLIQERLGGKKVLALSGGADKLVPYECSKPFLDLLKGEGEGFVDFRDVVYDGVGHECTEPMVQELVAFVADFLASGGGNKSKL</sequence>
<dbReference type="Proteomes" id="UP001375240">
    <property type="component" value="Unassembled WGS sequence"/>
</dbReference>
<name>A0AAV9V7C5_9PEZI</name>
<evidence type="ECO:0008006" key="3">
    <source>
        <dbReference type="Google" id="ProtNLM"/>
    </source>
</evidence>